<proteinExistence type="predicted"/>
<organism evidence="2 3">
    <name type="scientific">Lentilactobacillus sunkii</name>
    <dbReference type="NCBI Taxonomy" id="481719"/>
    <lineage>
        <taxon>Bacteria</taxon>
        <taxon>Bacillati</taxon>
        <taxon>Bacillota</taxon>
        <taxon>Bacilli</taxon>
        <taxon>Lactobacillales</taxon>
        <taxon>Lactobacillaceae</taxon>
        <taxon>Lentilactobacillus</taxon>
    </lineage>
</organism>
<protein>
    <submittedName>
        <fullName evidence="2">Uncharacterized protein</fullName>
    </submittedName>
</protein>
<evidence type="ECO:0000256" key="1">
    <source>
        <dbReference type="SAM" id="Phobius"/>
    </source>
</evidence>
<keyword evidence="1" id="KW-0812">Transmembrane</keyword>
<evidence type="ECO:0000313" key="3">
    <source>
        <dbReference type="Proteomes" id="UP000177010"/>
    </source>
</evidence>
<dbReference type="RefSeq" id="WP_070367395.1">
    <property type="nucleotide sequence ID" value="NZ_JAZHVW010000018.1"/>
</dbReference>
<dbReference type="EMBL" id="MIQE01000009">
    <property type="protein sequence ID" value="OFA12187.1"/>
    <property type="molecule type" value="Genomic_DNA"/>
</dbReference>
<evidence type="ECO:0000313" key="2">
    <source>
        <dbReference type="EMBL" id="OFA12187.1"/>
    </source>
</evidence>
<gene>
    <name evidence="2" type="ORF">LASUN_07390</name>
</gene>
<feature type="transmembrane region" description="Helical" evidence="1">
    <location>
        <begin position="50"/>
        <end position="70"/>
    </location>
</feature>
<keyword evidence="1" id="KW-0472">Membrane</keyword>
<dbReference type="AlphaFoldDB" id="A0A1E7XGH5"/>
<keyword evidence="1" id="KW-1133">Transmembrane helix</keyword>
<reference evidence="2 3" key="1">
    <citation type="submission" date="2016-09" db="EMBL/GenBank/DDBJ databases">
        <title>Genome Sequence of Lactobacillus sunkii Strain CG01.</title>
        <authorList>
            <person name="Poehlein A."/>
            <person name="Gabris C."/>
            <person name="Bengelsdorf F.R."/>
            <person name="Duerre P."/>
            <person name="Daniel R."/>
        </authorList>
    </citation>
    <scope>NUCLEOTIDE SEQUENCE [LARGE SCALE GENOMIC DNA]</scope>
    <source>
        <strain evidence="2 3">CG_D</strain>
    </source>
</reference>
<sequence>MFQKISSWVYEQIQTYDKKLNNYFDKHPNRRKIFEWILNNNPLSGGYDELTAIAFGIIAVILVWIVKNIYF</sequence>
<comment type="caution">
    <text evidence="2">The sequence shown here is derived from an EMBL/GenBank/DDBJ whole genome shotgun (WGS) entry which is preliminary data.</text>
</comment>
<name>A0A1E7XGH5_9LACO</name>
<dbReference type="Proteomes" id="UP000177010">
    <property type="component" value="Unassembled WGS sequence"/>
</dbReference>
<accession>A0A1E7XGH5</accession>